<evidence type="ECO:0000256" key="2">
    <source>
        <dbReference type="ARBA" id="ARBA00009667"/>
    </source>
</evidence>
<comment type="similarity">
    <text evidence="2 7">Belongs to the HisA/HisF family.</text>
</comment>
<dbReference type="PANTHER" id="PTHR43090:SF2">
    <property type="entry name" value="1-(5-PHOSPHORIBOSYL)-5-[(5-PHOSPHORIBOSYLAMINO)METHYLIDENEAMINO] IMIDAZOLE-4-CARBOXAMIDE ISOMERASE"/>
    <property type="match status" value="1"/>
</dbReference>
<organism evidence="8">
    <name type="scientific">Cyanoptyche gloeocystis</name>
    <dbReference type="NCBI Taxonomy" id="77922"/>
    <lineage>
        <taxon>Eukaryota</taxon>
        <taxon>Glaucocystophyceae</taxon>
        <taxon>Glaucocystophyceae incertae sedis</taxon>
        <taxon>Cyanoptyche</taxon>
    </lineage>
</organism>
<dbReference type="Gene3D" id="3.20.20.70">
    <property type="entry name" value="Aldolase class I"/>
    <property type="match status" value="1"/>
</dbReference>
<dbReference type="GO" id="GO:0005737">
    <property type="term" value="C:cytoplasm"/>
    <property type="evidence" value="ECO:0007669"/>
    <property type="project" value="TreeGrafter"/>
</dbReference>
<dbReference type="UniPathway" id="UPA00031">
    <property type="reaction ID" value="UER00009"/>
</dbReference>
<name>A0A7S2NPN8_9EUKA</name>
<keyword evidence="4 7" id="KW-0028">Amino-acid biosynthesis</keyword>
<evidence type="ECO:0000256" key="7">
    <source>
        <dbReference type="RuleBase" id="RU003657"/>
    </source>
</evidence>
<dbReference type="InterPro" id="IPR044524">
    <property type="entry name" value="Isoase_HisA-like"/>
</dbReference>
<dbReference type="InterPro" id="IPR006062">
    <property type="entry name" value="His_biosynth"/>
</dbReference>
<dbReference type="InterPro" id="IPR011060">
    <property type="entry name" value="RibuloseP-bd_barrel"/>
</dbReference>
<keyword evidence="5 7" id="KW-0368">Histidine biosynthesis</keyword>
<sequence>MFVTLHSTRSRETNASSSFLGERLVCHSIKHHRTHNQKHSGHLGVTGEANIRHTFERTCMRFRPCIDLHKGKVVQIVGSTLKDDEDSGKSTAAVNFETSTDAAHFAKMYREDDLPGGHVIMLGPGNEEAALSALSSYPGGLQIGGGITSANAAKFLDSGASHVVVTSYVFRDGVIDFARLSELVSAVGKNRLVLDLSCRSREDGAYVVCTDRWQKTTDTLVSGETLENLARHCDQFLVHAVDVEGKRAGVLEDLVVKLSHWSPIAVTYCGGARSISDLERVLELGAGRVDVTIGSALDIFGGNLKYADVVAWQRNLEAHRVPNPLQ</sequence>
<evidence type="ECO:0000256" key="4">
    <source>
        <dbReference type="ARBA" id="ARBA00022605"/>
    </source>
</evidence>
<reference evidence="8" key="1">
    <citation type="submission" date="2021-01" db="EMBL/GenBank/DDBJ databases">
        <authorList>
            <person name="Corre E."/>
            <person name="Pelletier E."/>
            <person name="Niang G."/>
            <person name="Scheremetjew M."/>
            <person name="Finn R."/>
            <person name="Kale V."/>
            <person name="Holt S."/>
            <person name="Cochrane G."/>
            <person name="Meng A."/>
            <person name="Brown T."/>
            <person name="Cohen L."/>
        </authorList>
    </citation>
    <scope>NUCLEOTIDE SEQUENCE</scope>
    <source>
        <strain evidence="8">SAG4.97</strain>
    </source>
</reference>
<dbReference type="EMBL" id="HBGX01002692">
    <property type="protein sequence ID" value="CAD9553470.1"/>
    <property type="molecule type" value="Transcribed_RNA"/>
</dbReference>
<gene>
    <name evidence="8" type="ORF">CGLO1086_LOCUS1163</name>
</gene>
<dbReference type="GO" id="GO:0000105">
    <property type="term" value="P:L-histidine biosynthetic process"/>
    <property type="evidence" value="ECO:0007669"/>
    <property type="project" value="UniProtKB-UniPathway"/>
</dbReference>
<evidence type="ECO:0000256" key="1">
    <source>
        <dbReference type="ARBA" id="ARBA00005133"/>
    </source>
</evidence>
<proteinExistence type="inferred from homology"/>
<evidence type="ECO:0000256" key="3">
    <source>
        <dbReference type="ARBA" id="ARBA00012550"/>
    </source>
</evidence>
<comment type="pathway">
    <text evidence="1">Amino-acid biosynthesis; L-histidine biosynthesis; L-histidine from 5-phospho-alpha-D-ribose 1-diphosphate: step 4/9.</text>
</comment>
<dbReference type="GO" id="GO:0000162">
    <property type="term" value="P:L-tryptophan biosynthetic process"/>
    <property type="evidence" value="ECO:0007669"/>
    <property type="project" value="TreeGrafter"/>
</dbReference>
<keyword evidence="6" id="KW-0413">Isomerase</keyword>
<evidence type="ECO:0000313" key="8">
    <source>
        <dbReference type="EMBL" id="CAD9553470.1"/>
    </source>
</evidence>
<dbReference type="FunFam" id="3.20.20.70:FF:000110">
    <property type="entry name" value="1-(5-phosphoribosyl)-5-[(5-phosphoribosylamino)methylideneamino] imidazole-4-carboxamide isomerase, chloroplastic"/>
    <property type="match status" value="1"/>
</dbReference>
<dbReference type="NCBIfam" id="TIGR02129">
    <property type="entry name" value="hisA_euk"/>
    <property type="match status" value="1"/>
</dbReference>
<dbReference type="SUPFAM" id="SSF51366">
    <property type="entry name" value="Ribulose-phoshate binding barrel"/>
    <property type="match status" value="1"/>
</dbReference>
<dbReference type="Pfam" id="PF00977">
    <property type="entry name" value="His_biosynth"/>
    <property type="match status" value="1"/>
</dbReference>
<dbReference type="InterPro" id="IPR013785">
    <property type="entry name" value="Aldolase_TIM"/>
</dbReference>
<dbReference type="CDD" id="cd04723">
    <property type="entry name" value="HisA_HisF"/>
    <property type="match status" value="1"/>
</dbReference>
<dbReference type="InterPro" id="IPR011858">
    <property type="entry name" value="His6/HISN3"/>
</dbReference>
<protein>
    <recommendedName>
        <fullName evidence="3">1-(5-phosphoribosyl)-5-[(5-phosphoribosylamino)methylideneamino]imidazole-4-carboxamideisomerase</fullName>
        <ecNumber evidence="3">5.3.1.16</ecNumber>
    </recommendedName>
</protein>
<dbReference type="AlphaFoldDB" id="A0A7S2NPN8"/>
<dbReference type="GO" id="GO:0003949">
    <property type="term" value="F:1-(5-phosphoribosyl)-5-[(5-phosphoribosylamino)methylideneamino]imidazole-4-carboxamide isomerase activity"/>
    <property type="evidence" value="ECO:0007669"/>
    <property type="project" value="UniProtKB-EC"/>
</dbReference>
<evidence type="ECO:0000256" key="6">
    <source>
        <dbReference type="ARBA" id="ARBA00023235"/>
    </source>
</evidence>
<dbReference type="PANTHER" id="PTHR43090">
    <property type="entry name" value="1-(5-PHOSPHORIBOSYL)-5-[(5-PHOSPHORIBOSYLAMINO)METHYLIDENEAMINO] IMIDAZOLE-4-CARBOXAMIDE ISOMERASE"/>
    <property type="match status" value="1"/>
</dbReference>
<accession>A0A7S2NPN8</accession>
<evidence type="ECO:0000256" key="5">
    <source>
        <dbReference type="ARBA" id="ARBA00023102"/>
    </source>
</evidence>
<dbReference type="EC" id="5.3.1.16" evidence="3"/>